<dbReference type="AlphaFoldDB" id="A0A386WM41"/>
<keyword evidence="2" id="KW-1133">Transmembrane helix</keyword>
<dbReference type="RefSeq" id="WP_120571379.1">
    <property type="nucleotide sequence ID" value="NZ_CP024087.1"/>
</dbReference>
<keyword evidence="2" id="KW-0472">Membrane</keyword>
<keyword evidence="2" id="KW-0812">Transmembrane</keyword>
<evidence type="ECO:0000313" key="3">
    <source>
        <dbReference type="EMBL" id="AYF29426.1"/>
    </source>
</evidence>
<dbReference type="EMBL" id="CP024087">
    <property type="protein sequence ID" value="AYF29426.1"/>
    <property type="molecule type" value="Genomic_DNA"/>
</dbReference>
<dbReference type="KEGG" id="mtua:CSH63_18540"/>
<feature type="region of interest" description="Disordered" evidence="1">
    <location>
        <begin position="262"/>
        <end position="283"/>
    </location>
</feature>
<gene>
    <name evidence="3" type="ORF">CSH63_18540</name>
</gene>
<sequence>MRFVRTIAGVVLLALGIPALLAGGGLWLAARHADPDGGFGARFEPVRTPARAVVVADVDALLRADLPVARTGQARLHLSARDDDGEVFLGLAPTDQVRQWLADVPHSTVRRVAVTRGPLPVDLDPATAGAGTAAPMSAPFWVREGVGSLEWSPAELSGRSLSLVVMRVDGADGLDLRMRAELRAGWFPGLAWALLAGGTLLVVLAVVVLLRPLRPREVVFVVEPDQVPVLAGRLGVTSLSGLGRQPGPASRPERHLVAVGSGAGGRTRAAIAPPPSRCRDDQD</sequence>
<proteinExistence type="predicted"/>
<organism evidence="3 4">
    <name type="scientific">Micromonospora tulbaghiae</name>
    <dbReference type="NCBI Taxonomy" id="479978"/>
    <lineage>
        <taxon>Bacteria</taxon>
        <taxon>Bacillati</taxon>
        <taxon>Actinomycetota</taxon>
        <taxon>Actinomycetes</taxon>
        <taxon>Micromonosporales</taxon>
        <taxon>Micromonosporaceae</taxon>
        <taxon>Micromonospora</taxon>
    </lineage>
</organism>
<protein>
    <submittedName>
        <fullName evidence="3">Uncharacterized protein</fullName>
    </submittedName>
</protein>
<evidence type="ECO:0000313" key="4">
    <source>
        <dbReference type="Proteomes" id="UP000267804"/>
    </source>
</evidence>
<accession>A0A386WM41</accession>
<evidence type="ECO:0000256" key="2">
    <source>
        <dbReference type="SAM" id="Phobius"/>
    </source>
</evidence>
<reference evidence="3 4" key="1">
    <citation type="submission" date="2017-10" db="EMBL/GenBank/DDBJ databases">
        <title>Integration of genomic and chemical information greatly accelerates assignment of the full stereostructure of myelolactone, a potent inhibitor of myeloma from a marine-derived Micromonospora.</title>
        <authorList>
            <person name="Kim M.C."/>
            <person name="Machado H."/>
            <person name="Jensen P.R."/>
            <person name="Fenical W."/>
        </authorList>
    </citation>
    <scope>NUCLEOTIDE SEQUENCE [LARGE SCALE GENOMIC DNA]</scope>
    <source>
        <strain evidence="3 4">CNY-010</strain>
    </source>
</reference>
<evidence type="ECO:0000256" key="1">
    <source>
        <dbReference type="SAM" id="MobiDB-lite"/>
    </source>
</evidence>
<name>A0A386WM41_9ACTN</name>
<dbReference type="Proteomes" id="UP000267804">
    <property type="component" value="Chromosome"/>
</dbReference>
<feature type="transmembrane region" description="Helical" evidence="2">
    <location>
        <begin position="186"/>
        <end position="210"/>
    </location>
</feature>